<keyword evidence="2" id="KW-1185">Reference proteome</keyword>
<evidence type="ECO:0000313" key="1">
    <source>
        <dbReference type="EMBL" id="NNV57312.1"/>
    </source>
</evidence>
<evidence type="ECO:0000313" key="2">
    <source>
        <dbReference type="Proteomes" id="UP000598971"/>
    </source>
</evidence>
<dbReference type="EMBL" id="WHPF01000014">
    <property type="protein sequence ID" value="NNV57312.1"/>
    <property type="molecule type" value="Genomic_DNA"/>
</dbReference>
<organism evidence="1 2">
    <name type="scientific">Limnovirga soli</name>
    <dbReference type="NCBI Taxonomy" id="2656915"/>
    <lineage>
        <taxon>Bacteria</taxon>
        <taxon>Pseudomonadati</taxon>
        <taxon>Bacteroidota</taxon>
        <taxon>Chitinophagia</taxon>
        <taxon>Chitinophagales</taxon>
        <taxon>Chitinophagaceae</taxon>
        <taxon>Limnovirga</taxon>
    </lineage>
</organism>
<reference evidence="1" key="1">
    <citation type="submission" date="2019-10" db="EMBL/GenBank/DDBJ databases">
        <title>Draft genome sequence of Panacibacter sp. KCS-6.</title>
        <authorList>
            <person name="Yim K.J."/>
        </authorList>
    </citation>
    <scope>NUCLEOTIDE SEQUENCE</scope>
    <source>
        <strain evidence="1">KCS-6</strain>
    </source>
</reference>
<gene>
    <name evidence="1" type="ORF">GD597_17705</name>
</gene>
<proteinExistence type="predicted"/>
<dbReference type="AlphaFoldDB" id="A0A8J8FH42"/>
<protein>
    <submittedName>
        <fullName evidence="1">Uncharacterized protein</fullName>
    </submittedName>
</protein>
<dbReference type="Proteomes" id="UP000598971">
    <property type="component" value="Unassembled WGS sequence"/>
</dbReference>
<accession>A0A8J8FH42</accession>
<sequence length="67" mass="8229">MPFVKGHLFRYKIHSEHLVQRSCSCLDYFIFNSLTYSFLTQMNHRCHEILDKLVYLVYDCQFYSNHF</sequence>
<name>A0A8J8FH42_9BACT</name>
<comment type="caution">
    <text evidence="1">The sequence shown here is derived from an EMBL/GenBank/DDBJ whole genome shotgun (WGS) entry which is preliminary data.</text>
</comment>